<gene>
    <name evidence="1" type="ORF">FHS77_000424</name>
</gene>
<dbReference type="EMBL" id="JACIIU010000001">
    <property type="protein sequence ID" value="MBB6259916.1"/>
    <property type="molecule type" value="Genomic_DNA"/>
</dbReference>
<dbReference type="Proteomes" id="UP000555393">
    <property type="component" value="Unassembled WGS sequence"/>
</dbReference>
<reference evidence="1 2" key="1">
    <citation type="submission" date="2020-08" db="EMBL/GenBank/DDBJ databases">
        <title>Genomic Encyclopedia of Type Strains, Phase IV (KMG-IV): sequencing the most valuable type-strain genomes for metagenomic binning, comparative biology and taxonomic classification.</title>
        <authorList>
            <person name="Goeker M."/>
        </authorList>
    </citation>
    <scope>NUCLEOTIDE SEQUENCE [LARGE SCALE GENOMIC DNA]</scope>
    <source>
        <strain evidence="1 2">DSM 22336</strain>
    </source>
</reference>
<dbReference type="AlphaFoldDB" id="A0A841LRQ0"/>
<accession>A0A841LRQ0</accession>
<name>A0A841LRQ0_9HYPH</name>
<keyword evidence="2" id="KW-1185">Reference proteome</keyword>
<comment type="caution">
    <text evidence="1">The sequence shown here is derived from an EMBL/GenBank/DDBJ whole genome shotgun (WGS) entry which is preliminary data.</text>
</comment>
<evidence type="ECO:0000313" key="1">
    <source>
        <dbReference type="EMBL" id="MBB6259916.1"/>
    </source>
</evidence>
<sequence>MKTGTVVPVVKGFNHKGFSPFLPVDKFLVKNFMHKRKKQRLAEILLKNQTLAWLTVLRALRFSATELHFQRVP</sequence>
<evidence type="ECO:0000313" key="2">
    <source>
        <dbReference type="Proteomes" id="UP000555393"/>
    </source>
</evidence>
<proteinExistence type="predicted"/>
<protein>
    <submittedName>
        <fullName evidence="1">Uncharacterized protein</fullName>
    </submittedName>
</protein>
<organism evidence="1 2">
    <name type="scientific">Paenochrobactrum gallinarii</name>
    <dbReference type="NCBI Taxonomy" id="643673"/>
    <lineage>
        <taxon>Bacteria</taxon>
        <taxon>Pseudomonadati</taxon>
        <taxon>Pseudomonadota</taxon>
        <taxon>Alphaproteobacteria</taxon>
        <taxon>Hyphomicrobiales</taxon>
        <taxon>Brucellaceae</taxon>
        <taxon>Paenochrobactrum</taxon>
    </lineage>
</organism>